<keyword evidence="5" id="KW-1185">Reference proteome</keyword>
<dbReference type="KEGG" id="merd:EB233_08720"/>
<dbReference type="InterPro" id="IPR003680">
    <property type="entry name" value="Flavodoxin_fold"/>
</dbReference>
<dbReference type="AlphaFoldDB" id="A0A6M7UHK7"/>
<reference evidence="4 5" key="1">
    <citation type="submission" date="2018-10" db="EMBL/GenBank/DDBJ databases">
        <authorList>
            <person name="Perry B.J."/>
            <person name="Sullivan J.T."/>
            <person name="Murphy R.J.T."/>
            <person name="Ramsay J.P."/>
            <person name="Ronson C.W."/>
        </authorList>
    </citation>
    <scope>NUCLEOTIDE SEQUENCE [LARGE SCALE GENOMIC DNA]</scope>
    <source>
        <strain evidence="4 5">NZP2014</strain>
    </source>
</reference>
<evidence type="ECO:0000259" key="3">
    <source>
        <dbReference type="Pfam" id="PF02525"/>
    </source>
</evidence>
<name>A0A6M7UHK7_9HYPH</name>
<accession>A0A6M7UHK7</accession>
<dbReference type="PANTHER" id="PTHR10204">
    <property type="entry name" value="NAD P H OXIDOREDUCTASE-RELATED"/>
    <property type="match status" value="1"/>
</dbReference>
<dbReference type="Gene3D" id="3.40.50.360">
    <property type="match status" value="1"/>
</dbReference>
<dbReference type="InterPro" id="IPR029039">
    <property type="entry name" value="Flavoprotein-like_sf"/>
</dbReference>
<dbReference type="GO" id="GO:0003955">
    <property type="term" value="F:NAD(P)H dehydrogenase (quinone) activity"/>
    <property type="evidence" value="ECO:0007669"/>
    <property type="project" value="TreeGrafter"/>
</dbReference>
<evidence type="ECO:0000313" key="5">
    <source>
        <dbReference type="Proteomes" id="UP000503339"/>
    </source>
</evidence>
<evidence type="ECO:0000313" key="4">
    <source>
        <dbReference type="EMBL" id="QKC75610.1"/>
    </source>
</evidence>
<comment type="similarity">
    <text evidence="1">Belongs to the NAD(P)H dehydrogenase (quinone) family.</text>
</comment>
<dbReference type="PANTHER" id="PTHR10204:SF34">
    <property type="entry name" value="NAD(P)H DEHYDROGENASE [QUINONE] 1 ISOFORM 1"/>
    <property type="match status" value="1"/>
</dbReference>
<keyword evidence="2" id="KW-0560">Oxidoreductase</keyword>
<feature type="domain" description="Flavodoxin-like fold" evidence="3">
    <location>
        <begin position="16"/>
        <end position="199"/>
    </location>
</feature>
<proteinExistence type="inferred from homology"/>
<organism evidence="4 5">
    <name type="scientific">Mesorhizobium erdmanii</name>
    <dbReference type="NCBI Taxonomy" id="1777866"/>
    <lineage>
        <taxon>Bacteria</taxon>
        <taxon>Pseudomonadati</taxon>
        <taxon>Pseudomonadota</taxon>
        <taxon>Alphaproteobacteria</taxon>
        <taxon>Hyphomicrobiales</taxon>
        <taxon>Phyllobacteriaceae</taxon>
        <taxon>Mesorhizobium</taxon>
    </lineage>
</organism>
<dbReference type="InterPro" id="IPR051545">
    <property type="entry name" value="NAD(P)H_dehydrogenase_qn"/>
</dbReference>
<dbReference type="GO" id="GO:0005829">
    <property type="term" value="C:cytosol"/>
    <property type="evidence" value="ECO:0007669"/>
    <property type="project" value="TreeGrafter"/>
</dbReference>
<protein>
    <submittedName>
        <fullName evidence="4">Flavodoxin family protein</fullName>
    </submittedName>
</protein>
<dbReference type="Pfam" id="PF02525">
    <property type="entry name" value="Flavodoxin_2"/>
    <property type="match status" value="1"/>
</dbReference>
<gene>
    <name evidence="4" type="ORF">EB233_08720</name>
</gene>
<dbReference type="Proteomes" id="UP000503339">
    <property type="component" value="Chromosome"/>
</dbReference>
<evidence type="ECO:0000256" key="2">
    <source>
        <dbReference type="ARBA" id="ARBA00023002"/>
    </source>
</evidence>
<sequence>MVSSPSVGRSQVVPRRILVVIGHPDPSPDRLCRALTSAYTESAERAGHTVRKIDLALLDFPMLRTMEEFEHGKIPDSLREATEAVVWAEHFVFVFPLWLGTVPAMLKAFLEQVMRPGTAFAYPAKGEGFAKSLLRGRSARLVVTMGMPAAVYRIWFFSHGIAGMRRGILNFVGIRPVRETLFGMVASASDAKRAKWIGRMRELGQRGL</sequence>
<dbReference type="EMBL" id="CP033361">
    <property type="protein sequence ID" value="QKC75610.1"/>
    <property type="molecule type" value="Genomic_DNA"/>
</dbReference>
<evidence type="ECO:0000256" key="1">
    <source>
        <dbReference type="ARBA" id="ARBA00006252"/>
    </source>
</evidence>
<dbReference type="SUPFAM" id="SSF52218">
    <property type="entry name" value="Flavoproteins"/>
    <property type="match status" value="1"/>
</dbReference>